<dbReference type="PANTHER" id="PTHR23402">
    <property type="entry name" value="PROTEASE FAMILY C15 PYROGLUTAMYL-PEPTIDASE I-RELATED"/>
    <property type="match status" value="1"/>
</dbReference>
<keyword evidence="7 9" id="KW-0378">Hydrolase</keyword>
<dbReference type="RefSeq" id="WP_063357606.1">
    <property type="nucleotide sequence ID" value="NZ_AQHB01000023.1"/>
</dbReference>
<dbReference type="GO" id="GO:0016920">
    <property type="term" value="F:pyroglutamyl-peptidase activity"/>
    <property type="evidence" value="ECO:0007669"/>
    <property type="project" value="UniProtKB-UniRule"/>
</dbReference>
<dbReference type="InterPro" id="IPR036440">
    <property type="entry name" value="Peptidase_C15-like_sf"/>
</dbReference>
<dbReference type="PROSITE" id="PS01334">
    <property type="entry name" value="PYRASE_CYS"/>
    <property type="match status" value="1"/>
</dbReference>
<dbReference type="PIRSF" id="PIRSF015592">
    <property type="entry name" value="Prld-crbxl_pptds"/>
    <property type="match status" value="1"/>
</dbReference>
<dbReference type="GO" id="GO:0005829">
    <property type="term" value="C:cytosol"/>
    <property type="evidence" value="ECO:0007669"/>
    <property type="project" value="InterPro"/>
</dbReference>
<dbReference type="PATRIC" id="fig|1365250.3.peg.1933"/>
<comment type="catalytic activity">
    <reaction evidence="1 9 10">
        <text>Release of an N-terminal pyroglutamyl group from a polypeptide, the second amino acid generally not being Pro.</text>
        <dbReference type="EC" id="3.4.19.3"/>
    </reaction>
</comment>
<dbReference type="FunFam" id="3.40.630.20:FF:000001">
    <property type="entry name" value="Pyrrolidone-carboxylate peptidase"/>
    <property type="match status" value="1"/>
</dbReference>
<keyword evidence="8 9" id="KW-0788">Thiol protease</keyword>
<evidence type="ECO:0000256" key="11">
    <source>
        <dbReference type="PROSITE-ProRule" id="PRU10077"/>
    </source>
</evidence>
<dbReference type="SUPFAM" id="SSF53182">
    <property type="entry name" value="Pyrrolidone carboxyl peptidase (pyroglutamate aminopeptidase)"/>
    <property type="match status" value="1"/>
</dbReference>
<feature type="active site" evidence="9 11">
    <location>
        <position position="148"/>
    </location>
</feature>
<dbReference type="STRING" id="43657.S4054249_10200"/>
<name>A0A166X7K0_9GAMM</name>
<accession>A0A166X7K0</accession>
<dbReference type="InterPro" id="IPR000816">
    <property type="entry name" value="Peptidase_C15"/>
</dbReference>
<dbReference type="GO" id="GO:0006508">
    <property type="term" value="P:proteolysis"/>
    <property type="evidence" value="ECO:0007669"/>
    <property type="project" value="UniProtKB-KW"/>
</dbReference>
<comment type="subcellular location">
    <subcellularLocation>
        <location evidence="3 9">Cytoplasm</location>
    </subcellularLocation>
</comment>
<reference evidence="12 13" key="1">
    <citation type="submission" date="2013-07" db="EMBL/GenBank/DDBJ databases">
        <title>Comparative Genomic and Metabolomic Analysis of Twelve Strains of Pseudoalteromonas luteoviolacea.</title>
        <authorList>
            <person name="Vynne N.G."/>
            <person name="Mansson M."/>
            <person name="Gram L."/>
        </authorList>
    </citation>
    <scope>NUCLEOTIDE SEQUENCE [LARGE SCALE GENOMIC DNA]</scope>
    <source>
        <strain evidence="12 13">DSM 6061</strain>
    </source>
</reference>
<gene>
    <name evidence="9" type="primary">pcp</name>
    <name evidence="12" type="ORF">N475_13515</name>
</gene>
<dbReference type="CDD" id="cd00501">
    <property type="entry name" value="Peptidase_C15"/>
    <property type="match status" value="1"/>
</dbReference>
<evidence type="ECO:0000256" key="2">
    <source>
        <dbReference type="ARBA" id="ARBA00002280"/>
    </source>
</evidence>
<dbReference type="Gene3D" id="3.40.630.20">
    <property type="entry name" value="Peptidase C15, pyroglutamyl peptidase I-like"/>
    <property type="match status" value="1"/>
</dbReference>
<sequence>MTNTNHPTVLITGFEPFGGEKVNPSWQAVQQLEGLIIEGHIVITRELPCEFDTSLEALYNNIALHDPALVLCVGQAGGRSDISIERIAININDARIQDNAGHQPIDTPVVKGGPDAIFAKLPIKHMLWDLHEALIPASISNTAGTYVCNHVMYGLCHYIDSHKQNLKGGFVHIPYLPSQAVHHSGAPSMTQTTVISALKSMISSALRHDQDLAIAAGTTH</sequence>
<feature type="active site" evidence="9 10">
    <location>
        <position position="85"/>
    </location>
</feature>
<comment type="function">
    <text evidence="2 9">Removes 5-oxoproline from various penultimate amino acid residues except L-proline.</text>
</comment>
<dbReference type="InterPro" id="IPR016125">
    <property type="entry name" value="Peptidase_C15-like"/>
</dbReference>
<evidence type="ECO:0000256" key="6">
    <source>
        <dbReference type="ARBA" id="ARBA00022670"/>
    </source>
</evidence>
<keyword evidence="5 9" id="KW-0963">Cytoplasm</keyword>
<dbReference type="EC" id="3.4.19.3" evidence="9"/>
<evidence type="ECO:0000256" key="10">
    <source>
        <dbReference type="PROSITE-ProRule" id="PRU10076"/>
    </source>
</evidence>
<dbReference type="InterPro" id="IPR029762">
    <property type="entry name" value="PGP-I_bact-type"/>
</dbReference>
<dbReference type="NCBIfam" id="NF009676">
    <property type="entry name" value="PRK13197.1"/>
    <property type="match status" value="1"/>
</dbReference>
<dbReference type="GeneID" id="57361925"/>
<organism evidence="12 13">
    <name type="scientific">Pseudoalteromonas luteoviolacea DSM 6061</name>
    <dbReference type="NCBI Taxonomy" id="1365250"/>
    <lineage>
        <taxon>Bacteria</taxon>
        <taxon>Pseudomonadati</taxon>
        <taxon>Pseudomonadota</taxon>
        <taxon>Gammaproteobacteria</taxon>
        <taxon>Alteromonadales</taxon>
        <taxon>Pseudoalteromonadaceae</taxon>
        <taxon>Pseudoalteromonas</taxon>
    </lineage>
</organism>
<evidence type="ECO:0000256" key="8">
    <source>
        <dbReference type="ARBA" id="ARBA00022807"/>
    </source>
</evidence>
<evidence type="ECO:0000313" key="12">
    <source>
        <dbReference type="EMBL" id="KZN39772.1"/>
    </source>
</evidence>
<evidence type="ECO:0000256" key="7">
    <source>
        <dbReference type="ARBA" id="ARBA00022801"/>
    </source>
</evidence>
<protein>
    <recommendedName>
        <fullName evidence="9">Pyrrolidone-carboxylate peptidase</fullName>
        <ecNumber evidence="9">3.4.19.3</ecNumber>
    </recommendedName>
    <alternativeName>
        <fullName evidence="9">5-oxoprolyl-peptidase</fullName>
    </alternativeName>
    <alternativeName>
        <fullName evidence="9">Pyroglutamyl-peptidase I</fullName>
        <shortName evidence="9">PGP-I</shortName>
        <shortName evidence="9">Pyrase</shortName>
    </alternativeName>
</protein>
<evidence type="ECO:0000256" key="5">
    <source>
        <dbReference type="ARBA" id="ARBA00022490"/>
    </source>
</evidence>
<dbReference type="AlphaFoldDB" id="A0A166X7K0"/>
<comment type="caution">
    <text evidence="12">The sequence shown here is derived from an EMBL/GenBank/DDBJ whole genome shotgun (WGS) entry which is preliminary data.</text>
</comment>
<dbReference type="Proteomes" id="UP000076643">
    <property type="component" value="Unassembled WGS sequence"/>
</dbReference>
<dbReference type="PANTHER" id="PTHR23402:SF1">
    <property type="entry name" value="PYROGLUTAMYL-PEPTIDASE I"/>
    <property type="match status" value="1"/>
</dbReference>
<evidence type="ECO:0000313" key="13">
    <source>
        <dbReference type="Proteomes" id="UP000076643"/>
    </source>
</evidence>
<dbReference type="InterPro" id="IPR033693">
    <property type="entry name" value="PGPEP1_Glu_AS"/>
</dbReference>
<evidence type="ECO:0000256" key="4">
    <source>
        <dbReference type="ARBA" id="ARBA00006641"/>
    </source>
</evidence>
<evidence type="ECO:0000256" key="9">
    <source>
        <dbReference type="HAMAP-Rule" id="MF_00417"/>
    </source>
</evidence>
<proteinExistence type="inferred from homology"/>
<comment type="subunit">
    <text evidence="9">Homotetramer.</text>
</comment>
<evidence type="ECO:0000256" key="1">
    <source>
        <dbReference type="ARBA" id="ARBA00001770"/>
    </source>
</evidence>
<keyword evidence="13" id="KW-1185">Reference proteome</keyword>
<dbReference type="InterPro" id="IPR033694">
    <property type="entry name" value="PGPEP1_Cys_AS"/>
</dbReference>
<dbReference type="Pfam" id="PF01470">
    <property type="entry name" value="Peptidase_C15"/>
    <property type="match status" value="1"/>
</dbReference>
<comment type="similarity">
    <text evidence="4 9">Belongs to the peptidase C15 family.</text>
</comment>
<dbReference type="PROSITE" id="PS01333">
    <property type="entry name" value="PYRASE_GLU"/>
    <property type="match status" value="1"/>
</dbReference>
<dbReference type="NCBIfam" id="TIGR00504">
    <property type="entry name" value="pyro_pdase"/>
    <property type="match status" value="1"/>
</dbReference>
<feature type="active site" evidence="9">
    <location>
        <position position="172"/>
    </location>
</feature>
<dbReference type="PRINTS" id="PR00706">
    <property type="entry name" value="PYROGLUPTASE"/>
</dbReference>
<keyword evidence="6 9" id="KW-0645">Protease</keyword>
<dbReference type="HAMAP" id="MF_00417">
    <property type="entry name" value="Pyrrolid_peptidase"/>
    <property type="match status" value="1"/>
</dbReference>
<dbReference type="EMBL" id="AUYB01000098">
    <property type="protein sequence ID" value="KZN39772.1"/>
    <property type="molecule type" value="Genomic_DNA"/>
</dbReference>
<evidence type="ECO:0000256" key="3">
    <source>
        <dbReference type="ARBA" id="ARBA00004496"/>
    </source>
</evidence>